<dbReference type="InterPro" id="IPR050832">
    <property type="entry name" value="Bact_Acetyltransf"/>
</dbReference>
<feature type="domain" description="N-acetyltransferase" evidence="3">
    <location>
        <begin position="5"/>
        <end position="157"/>
    </location>
</feature>
<evidence type="ECO:0000313" key="4">
    <source>
        <dbReference type="EMBL" id="MBK9298313.1"/>
    </source>
</evidence>
<dbReference type="SUPFAM" id="SSF55729">
    <property type="entry name" value="Acyl-CoA N-acyltransferases (Nat)"/>
    <property type="match status" value="1"/>
</dbReference>
<sequence length="157" mass="17184">MTDALQVRPIGDADVAGVVDLLEQAHRHQLEQRDGEMWATVNAVPVTEERVRHRAEHGLVLVGTVLGVPVGVVVARHEVVSDKRLALIEELYTEPEARGVGVGRRLIQAVELWARATGCIGIESMALPGDRDTKNFFEAAGLIARAIVVHRSFEPTR</sequence>
<gene>
    <name evidence="4" type="ORF">IPN02_16025</name>
</gene>
<dbReference type="GO" id="GO:0016747">
    <property type="term" value="F:acyltransferase activity, transferring groups other than amino-acyl groups"/>
    <property type="evidence" value="ECO:0007669"/>
    <property type="project" value="InterPro"/>
</dbReference>
<dbReference type="PANTHER" id="PTHR43877:SF2">
    <property type="entry name" value="AMINOALKYLPHOSPHONATE N-ACETYLTRANSFERASE-RELATED"/>
    <property type="match status" value="1"/>
</dbReference>
<protein>
    <submittedName>
        <fullName evidence="4">GNAT family N-acetyltransferase</fullName>
    </submittedName>
</protein>
<comment type="caution">
    <text evidence="4">The sequence shown here is derived from an EMBL/GenBank/DDBJ whole genome shotgun (WGS) entry which is preliminary data.</text>
</comment>
<dbReference type="CDD" id="cd04301">
    <property type="entry name" value="NAT_SF"/>
    <property type="match status" value="1"/>
</dbReference>
<dbReference type="InterPro" id="IPR016181">
    <property type="entry name" value="Acyl_CoA_acyltransferase"/>
</dbReference>
<evidence type="ECO:0000256" key="1">
    <source>
        <dbReference type="ARBA" id="ARBA00022679"/>
    </source>
</evidence>
<dbReference type="InterPro" id="IPR000182">
    <property type="entry name" value="GNAT_dom"/>
</dbReference>
<proteinExistence type="predicted"/>
<dbReference type="AlphaFoldDB" id="A0A936NF97"/>
<dbReference type="Gene3D" id="3.40.630.30">
    <property type="match status" value="1"/>
</dbReference>
<keyword evidence="2" id="KW-0012">Acyltransferase</keyword>
<reference evidence="4 5" key="1">
    <citation type="submission" date="2020-10" db="EMBL/GenBank/DDBJ databases">
        <title>Connecting structure to function with the recovery of over 1000 high-quality activated sludge metagenome-assembled genomes encoding full-length rRNA genes using long-read sequencing.</title>
        <authorList>
            <person name="Singleton C.M."/>
            <person name="Petriglieri F."/>
            <person name="Kristensen J.M."/>
            <person name="Kirkegaard R.H."/>
            <person name="Michaelsen T.Y."/>
            <person name="Andersen M.H."/>
            <person name="Karst S.M."/>
            <person name="Dueholm M.S."/>
            <person name="Nielsen P.H."/>
            <person name="Albertsen M."/>
        </authorList>
    </citation>
    <scope>NUCLEOTIDE SEQUENCE [LARGE SCALE GENOMIC DNA]</scope>
    <source>
        <strain evidence="4">Lyne_18-Q3-R50-59_MAXAC.006</strain>
    </source>
</reference>
<dbReference type="EMBL" id="JADJZA010000008">
    <property type="protein sequence ID" value="MBK9298313.1"/>
    <property type="molecule type" value="Genomic_DNA"/>
</dbReference>
<accession>A0A936NF97</accession>
<evidence type="ECO:0000259" key="3">
    <source>
        <dbReference type="PROSITE" id="PS51186"/>
    </source>
</evidence>
<name>A0A936NF97_9ACTN</name>
<evidence type="ECO:0000256" key="2">
    <source>
        <dbReference type="ARBA" id="ARBA00023315"/>
    </source>
</evidence>
<dbReference type="PROSITE" id="PS51186">
    <property type="entry name" value="GNAT"/>
    <property type="match status" value="1"/>
</dbReference>
<keyword evidence="1" id="KW-0808">Transferase</keyword>
<organism evidence="4 5">
    <name type="scientific">Candidatus Neomicrothrix subdominans</name>
    <dbReference type="NCBI Taxonomy" id="2954438"/>
    <lineage>
        <taxon>Bacteria</taxon>
        <taxon>Bacillati</taxon>
        <taxon>Actinomycetota</taxon>
        <taxon>Acidimicrobiia</taxon>
        <taxon>Acidimicrobiales</taxon>
        <taxon>Microthrixaceae</taxon>
        <taxon>Candidatus Neomicrothrix</taxon>
    </lineage>
</organism>
<evidence type="ECO:0000313" key="5">
    <source>
        <dbReference type="Proteomes" id="UP000727993"/>
    </source>
</evidence>
<dbReference type="Proteomes" id="UP000727993">
    <property type="component" value="Unassembled WGS sequence"/>
</dbReference>
<dbReference type="Pfam" id="PF00583">
    <property type="entry name" value="Acetyltransf_1"/>
    <property type="match status" value="1"/>
</dbReference>
<dbReference type="PANTHER" id="PTHR43877">
    <property type="entry name" value="AMINOALKYLPHOSPHONATE N-ACETYLTRANSFERASE-RELATED-RELATED"/>
    <property type="match status" value="1"/>
</dbReference>